<dbReference type="RefSeq" id="WP_236064958.1">
    <property type="nucleotide sequence ID" value="NZ_BNJK01000001.1"/>
</dbReference>
<dbReference type="InterPro" id="IPR036628">
    <property type="entry name" value="Clp_N_dom_sf"/>
</dbReference>
<protein>
    <recommendedName>
        <fullName evidence="3">Clp R domain-containing protein</fullName>
    </recommendedName>
</protein>
<evidence type="ECO:0000313" key="5">
    <source>
        <dbReference type="Proteomes" id="UP000597444"/>
    </source>
</evidence>
<dbReference type="PANTHER" id="PTHR47016">
    <property type="entry name" value="ATP-DEPENDENT CLP PROTEASE ATP-BINDING SUBUNIT CLPT1, CHLOROPLASTIC"/>
    <property type="match status" value="1"/>
</dbReference>
<gene>
    <name evidence="4" type="ORF">KSF_044590</name>
</gene>
<dbReference type="PROSITE" id="PS51903">
    <property type="entry name" value="CLP_R"/>
    <property type="match status" value="3"/>
</dbReference>
<evidence type="ECO:0000256" key="2">
    <source>
        <dbReference type="SAM" id="MobiDB-lite"/>
    </source>
</evidence>
<keyword evidence="1" id="KW-0677">Repeat</keyword>
<dbReference type="AlphaFoldDB" id="A0A8J3IQE1"/>
<evidence type="ECO:0000259" key="3">
    <source>
        <dbReference type="PROSITE" id="PS51903"/>
    </source>
</evidence>
<sequence>MSPTDPPPPDRFPIGKFTERARKVLSLAQEESQRFRHNYIGTEHLLLALIRENEGIAARVLHTLGVELKSARKDMEATLKRGDHIVLGEIGLTASAKKIIELAVDEARHLNHHYIGTEHLLLGLIREGTGVGNAILEKKGVTLEKVRTLTIQFLSQPETPSEKLEPTKEAPPNDPSGEAKKSWEETHLNKLNEQVHKVLDLADEEARRFQHNYIGTEHLLLGLTRDQGGVAAQVLARLGVGLEQVRRAIEFIIGRGDRIVNSKIGMTPRSKQVIELAIDEAQRLNQPLASTEHLLLGLVREGKGIAAGVLESMGINLARVRQQTLDFLPQEKGGSSSAASTPALPAIEIFKKTYHLTNAAKKVLDLAQGEAHLLQHDHIGLEHLLAGLLHEEQNAAATILHSFAIDLAQTRAAIEGQMKRGQQPVEPGNLDFTPLAWAYLYLAADEAQQRGHHQLDTPHLLLALTRESQGSIPKLLESLGTTVEAVRAKTLEALQ</sequence>
<dbReference type="PANTHER" id="PTHR47016:SF5">
    <property type="entry name" value="CLP DOMAIN SUPERFAMILY PROTEIN"/>
    <property type="match status" value="1"/>
</dbReference>
<dbReference type="Proteomes" id="UP000597444">
    <property type="component" value="Unassembled WGS sequence"/>
</dbReference>
<name>A0A8J3IQE1_9CHLR</name>
<dbReference type="SUPFAM" id="SSF81923">
    <property type="entry name" value="Double Clp-N motif"/>
    <property type="match status" value="4"/>
</dbReference>
<evidence type="ECO:0000313" key="4">
    <source>
        <dbReference type="EMBL" id="GHO94411.1"/>
    </source>
</evidence>
<dbReference type="InterPro" id="IPR044217">
    <property type="entry name" value="CLPT1/2"/>
</dbReference>
<feature type="domain" description="Clp R" evidence="3">
    <location>
        <begin position="14"/>
        <end position="156"/>
    </location>
</feature>
<organism evidence="4 5">
    <name type="scientific">Reticulibacter mediterranei</name>
    <dbReference type="NCBI Taxonomy" id="2778369"/>
    <lineage>
        <taxon>Bacteria</taxon>
        <taxon>Bacillati</taxon>
        <taxon>Chloroflexota</taxon>
        <taxon>Ktedonobacteria</taxon>
        <taxon>Ktedonobacterales</taxon>
        <taxon>Reticulibacteraceae</taxon>
        <taxon>Reticulibacter</taxon>
    </lineage>
</organism>
<feature type="region of interest" description="Disordered" evidence="2">
    <location>
        <begin position="156"/>
        <end position="183"/>
    </location>
</feature>
<keyword evidence="5" id="KW-1185">Reference proteome</keyword>
<proteinExistence type="predicted"/>
<comment type="caution">
    <text evidence="4">The sequence shown here is derived from an EMBL/GenBank/DDBJ whole genome shotgun (WGS) entry which is preliminary data.</text>
</comment>
<accession>A0A8J3IQE1</accession>
<dbReference type="Pfam" id="PF02861">
    <property type="entry name" value="Clp_N"/>
    <property type="match status" value="3"/>
</dbReference>
<reference evidence="4" key="1">
    <citation type="submission" date="2020-10" db="EMBL/GenBank/DDBJ databases">
        <title>Taxonomic study of unclassified bacteria belonging to the class Ktedonobacteria.</title>
        <authorList>
            <person name="Yabe S."/>
            <person name="Wang C.M."/>
            <person name="Zheng Y."/>
            <person name="Sakai Y."/>
            <person name="Cavaletti L."/>
            <person name="Monciardini P."/>
            <person name="Donadio S."/>
        </authorList>
    </citation>
    <scope>NUCLEOTIDE SEQUENCE</scope>
    <source>
        <strain evidence="4">ID150040</strain>
    </source>
</reference>
<dbReference type="InterPro" id="IPR004176">
    <property type="entry name" value="Clp_R_N"/>
</dbReference>
<dbReference type="Gene3D" id="1.10.1780.10">
    <property type="entry name" value="Clp, N-terminal domain"/>
    <property type="match status" value="3"/>
</dbReference>
<evidence type="ECO:0000256" key="1">
    <source>
        <dbReference type="PROSITE-ProRule" id="PRU01251"/>
    </source>
</evidence>
<feature type="domain" description="Clp R" evidence="3">
    <location>
        <begin position="350"/>
        <end position="495"/>
    </location>
</feature>
<dbReference type="EMBL" id="BNJK01000001">
    <property type="protein sequence ID" value="GHO94411.1"/>
    <property type="molecule type" value="Genomic_DNA"/>
</dbReference>
<feature type="domain" description="Clp R" evidence="3">
    <location>
        <begin position="188"/>
        <end position="334"/>
    </location>
</feature>